<keyword evidence="3" id="KW-1185">Reference proteome</keyword>
<dbReference type="AlphaFoldDB" id="A5E5G2"/>
<dbReference type="VEuPathDB" id="FungiDB:LELG_04851"/>
<dbReference type="InParanoid" id="A5E5G2"/>
<dbReference type="Proteomes" id="UP000001996">
    <property type="component" value="Unassembled WGS sequence"/>
</dbReference>
<dbReference type="KEGG" id="lel:PVL30_005577"/>
<evidence type="ECO:0000313" key="2">
    <source>
        <dbReference type="EMBL" id="EDK46670.1"/>
    </source>
</evidence>
<feature type="compositionally biased region" description="Low complexity" evidence="1">
    <location>
        <begin position="111"/>
        <end position="140"/>
    </location>
</feature>
<accession>A5E5G2</accession>
<evidence type="ECO:0000313" key="3">
    <source>
        <dbReference type="Proteomes" id="UP000001996"/>
    </source>
</evidence>
<reference evidence="2 3" key="1">
    <citation type="journal article" date="2009" name="Nature">
        <title>Evolution of pathogenicity and sexual reproduction in eight Candida genomes.</title>
        <authorList>
            <person name="Butler G."/>
            <person name="Rasmussen M.D."/>
            <person name="Lin M.F."/>
            <person name="Santos M.A."/>
            <person name="Sakthikumar S."/>
            <person name="Munro C.A."/>
            <person name="Rheinbay E."/>
            <person name="Grabherr M."/>
            <person name="Forche A."/>
            <person name="Reedy J.L."/>
            <person name="Agrafioti I."/>
            <person name="Arnaud M.B."/>
            <person name="Bates S."/>
            <person name="Brown A.J."/>
            <person name="Brunke S."/>
            <person name="Costanzo M.C."/>
            <person name="Fitzpatrick D.A."/>
            <person name="de Groot P.W."/>
            <person name="Harris D."/>
            <person name="Hoyer L.L."/>
            <person name="Hube B."/>
            <person name="Klis F.M."/>
            <person name="Kodira C."/>
            <person name="Lennard N."/>
            <person name="Logue M.E."/>
            <person name="Martin R."/>
            <person name="Neiman A.M."/>
            <person name="Nikolaou E."/>
            <person name="Quail M.A."/>
            <person name="Quinn J."/>
            <person name="Santos M.C."/>
            <person name="Schmitzberger F.F."/>
            <person name="Sherlock G."/>
            <person name="Shah P."/>
            <person name="Silverstein K.A."/>
            <person name="Skrzypek M.S."/>
            <person name="Soll D."/>
            <person name="Staggs R."/>
            <person name="Stansfield I."/>
            <person name="Stumpf M.P."/>
            <person name="Sudbery P.E."/>
            <person name="Srikantha T."/>
            <person name="Zeng Q."/>
            <person name="Berman J."/>
            <person name="Berriman M."/>
            <person name="Heitman J."/>
            <person name="Gow N.A."/>
            <person name="Lorenz M.C."/>
            <person name="Birren B.W."/>
            <person name="Kellis M."/>
            <person name="Cuomo C.A."/>
        </authorList>
    </citation>
    <scope>NUCLEOTIDE SEQUENCE [LARGE SCALE GENOMIC DNA]</scope>
    <source>
        <strain evidence="3">ATCC 11503 / BCRC 21390 / CBS 2605 / JCM 1781 / NBRC 1676 / NRRL YB-4239</strain>
    </source>
</reference>
<evidence type="ECO:0000256" key="1">
    <source>
        <dbReference type="SAM" id="MobiDB-lite"/>
    </source>
</evidence>
<dbReference type="EMBL" id="CH981530">
    <property type="protein sequence ID" value="EDK46670.1"/>
    <property type="molecule type" value="Genomic_DNA"/>
</dbReference>
<feature type="compositionally biased region" description="Low complexity" evidence="1">
    <location>
        <begin position="50"/>
        <end position="79"/>
    </location>
</feature>
<dbReference type="OMA" id="FTNEHKE"/>
<feature type="region of interest" description="Disordered" evidence="1">
    <location>
        <begin position="111"/>
        <end position="169"/>
    </location>
</feature>
<feature type="region of interest" description="Disordered" evidence="1">
    <location>
        <begin position="29"/>
        <end position="85"/>
    </location>
</feature>
<gene>
    <name evidence="2" type="ORF">LELG_04851</name>
</gene>
<proteinExistence type="predicted"/>
<dbReference type="HOGENOM" id="CLU_1250506_0_0_1"/>
<protein>
    <submittedName>
        <fullName evidence="2">Uncharacterized protein</fullName>
    </submittedName>
</protein>
<dbReference type="OrthoDB" id="4026701at2759"/>
<name>A5E5G2_LODEL</name>
<organism evidence="2 3">
    <name type="scientific">Lodderomyces elongisporus (strain ATCC 11503 / CBS 2605 / JCM 1781 / NBRC 1676 / NRRL YB-4239)</name>
    <name type="common">Yeast</name>
    <name type="synonym">Saccharomyces elongisporus</name>
    <dbReference type="NCBI Taxonomy" id="379508"/>
    <lineage>
        <taxon>Eukaryota</taxon>
        <taxon>Fungi</taxon>
        <taxon>Dikarya</taxon>
        <taxon>Ascomycota</taxon>
        <taxon>Saccharomycotina</taxon>
        <taxon>Pichiomycetes</taxon>
        <taxon>Debaryomycetaceae</taxon>
        <taxon>Candida/Lodderomyces clade</taxon>
        <taxon>Lodderomyces</taxon>
    </lineage>
</organism>
<sequence>MTIKERVKRVSKIFHTESKESLDKQIAAAGEDKDATITDAPASDTKEATNADADVAVNAPTAAENNNTTTITDAADIPEPTINATEGEVKEVEVKEEEAEEEAAPVAVTAAEPAAAPAAPEATATVPEATATEPGQAQAEAEAKAEAEAEAEESNKATATESTPAVVEKVSRKHDFFRKLYSKFRKPVVAKT</sequence>
<dbReference type="GeneID" id="5231106"/>